<evidence type="ECO:0000256" key="1">
    <source>
        <dbReference type="SAM" id="Coils"/>
    </source>
</evidence>
<feature type="compositionally biased region" description="Basic and acidic residues" evidence="2">
    <location>
        <begin position="275"/>
        <end position="293"/>
    </location>
</feature>
<gene>
    <name evidence="3" type="ORF">BOTBODRAFT_171726</name>
</gene>
<dbReference type="HOGENOM" id="CLU_640912_0_0_1"/>
<dbReference type="AlphaFoldDB" id="A0A067N2N6"/>
<feature type="compositionally biased region" description="Polar residues" evidence="2">
    <location>
        <begin position="213"/>
        <end position="233"/>
    </location>
</feature>
<protein>
    <submittedName>
        <fullName evidence="3">Uncharacterized protein</fullName>
    </submittedName>
</protein>
<organism evidence="3 4">
    <name type="scientific">Botryobasidium botryosum (strain FD-172 SS1)</name>
    <dbReference type="NCBI Taxonomy" id="930990"/>
    <lineage>
        <taxon>Eukaryota</taxon>
        <taxon>Fungi</taxon>
        <taxon>Dikarya</taxon>
        <taxon>Basidiomycota</taxon>
        <taxon>Agaricomycotina</taxon>
        <taxon>Agaricomycetes</taxon>
        <taxon>Cantharellales</taxon>
        <taxon>Botryobasidiaceae</taxon>
        <taxon>Botryobasidium</taxon>
    </lineage>
</organism>
<dbReference type="InParanoid" id="A0A067N2N6"/>
<reference evidence="4" key="1">
    <citation type="journal article" date="2014" name="Proc. Natl. Acad. Sci. U.S.A.">
        <title>Extensive sampling of basidiomycete genomes demonstrates inadequacy of the white-rot/brown-rot paradigm for wood decay fungi.</title>
        <authorList>
            <person name="Riley R."/>
            <person name="Salamov A.A."/>
            <person name="Brown D.W."/>
            <person name="Nagy L.G."/>
            <person name="Floudas D."/>
            <person name="Held B.W."/>
            <person name="Levasseur A."/>
            <person name="Lombard V."/>
            <person name="Morin E."/>
            <person name="Otillar R."/>
            <person name="Lindquist E.A."/>
            <person name="Sun H."/>
            <person name="LaButti K.M."/>
            <person name="Schmutz J."/>
            <person name="Jabbour D."/>
            <person name="Luo H."/>
            <person name="Baker S.E."/>
            <person name="Pisabarro A.G."/>
            <person name="Walton J.D."/>
            <person name="Blanchette R.A."/>
            <person name="Henrissat B."/>
            <person name="Martin F."/>
            <person name="Cullen D."/>
            <person name="Hibbett D.S."/>
            <person name="Grigoriev I.V."/>
        </authorList>
    </citation>
    <scope>NUCLEOTIDE SEQUENCE [LARGE SCALE GENOMIC DNA]</scope>
    <source>
        <strain evidence="4">FD-172 SS1</strain>
    </source>
</reference>
<evidence type="ECO:0000313" key="4">
    <source>
        <dbReference type="Proteomes" id="UP000027195"/>
    </source>
</evidence>
<feature type="compositionally biased region" description="Basic and acidic residues" evidence="2">
    <location>
        <begin position="311"/>
        <end position="322"/>
    </location>
</feature>
<keyword evidence="4" id="KW-1185">Reference proteome</keyword>
<proteinExistence type="predicted"/>
<keyword evidence="1" id="KW-0175">Coiled coil</keyword>
<feature type="compositionally biased region" description="Polar residues" evidence="2">
    <location>
        <begin position="11"/>
        <end position="35"/>
    </location>
</feature>
<accession>A0A067N2N6</accession>
<name>A0A067N2N6_BOTB1</name>
<feature type="region of interest" description="Disordered" evidence="2">
    <location>
        <begin position="204"/>
        <end position="337"/>
    </location>
</feature>
<evidence type="ECO:0000256" key="2">
    <source>
        <dbReference type="SAM" id="MobiDB-lite"/>
    </source>
</evidence>
<feature type="region of interest" description="Disordered" evidence="2">
    <location>
        <begin position="141"/>
        <end position="184"/>
    </location>
</feature>
<feature type="coiled-coil region" evidence="1">
    <location>
        <begin position="359"/>
        <end position="414"/>
    </location>
</feature>
<feature type="region of interest" description="Disordered" evidence="2">
    <location>
        <begin position="1"/>
        <end position="35"/>
    </location>
</feature>
<sequence>MADRHPAIHISCTQESKPKSVTNPELHAQSESRSNAITIHRGFSREHRPRNFAEFGKPSEAAAPPEVAHKGWKIDLLRPATPVFPTYDKLKASSMKRSDLAPAIPLTAAPGSGSKSEDCFLPPRATIATAVKDYPPYLPLLRTTDTPSHGPSDTRHREVRRPGPFPPRPSTVETSAAANTRPYLPLARTSSTLIDTIARSRQVAALARRPSSAKDNASRRLTTSRPQSGNAGSIQPKLKPTPNPELQRTPQRQNRRRSRSLDSNLPASSSTATPKSRDTDKLLNLRRQNDRLEGLAPSQMPTAETEPEVDDGTHGQSDKEAHSPATHIAPAKENPTRNPAKAFEALVAVAVYEWRLLQLADAKEEVENSEDCYEKLKDRHEQLKTAYEELEQRLEDSEQRRAAMEAELRDLRVIARRKELSASKIAAG</sequence>
<evidence type="ECO:0000313" key="3">
    <source>
        <dbReference type="EMBL" id="KDQ18036.1"/>
    </source>
</evidence>
<dbReference type="EMBL" id="KL198022">
    <property type="protein sequence ID" value="KDQ18036.1"/>
    <property type="molecule type" value="Genomic_DNA"/>
</dbReference>
<dbReference type="Proteomes" id="UP000027195">
    <property type="component" value="Unassembled WGS sequence"/>
</dbReference>